<feature type="transmembrane region" description="Helical" evidence="1">
    <location>
        <begin position="18"/>
        <end position="40"/>
    </location>
</feature>
<evidence type="ECO:0000256" key="1">
    <source>
        <dbReference type="SAM" id="Phobius"/>
    </source>
</evidence>
<keyword evidence="1" id="KW-0812">Transmembrane</keyword>
<proteinExistence type="predicted"/>
<keyword evidence="1" id="KW-0472">Membrane</keyword>
<name>A0AAW5KSW8_9FIRM</name>
<feature type="transmembrane region" description="Helical" evidence="1">
    <location>
        <begin position="347"/>
        <end position="368"/>
    </location>
</feature>
<gene>
    <name evidence="2" type="ORF">NE632_13495</name>
    <name evidence="3" type="ORF">PNW00_09305</name>
</gene>
<dbReference type="AlphaFoldDB" id="A0AAW5KSW8"/>
<accession>A0AAW5KSW8</accession>
<evidence type="ECO:0000313" key="3">
    <source>
        <dbReference type="EMBL" id="MDB8750640.1"/>
    </source>
</evidence>
<dbReference type="RefSeq" id="WP_022287137.1">
    <property type="nucleotide sequence ID" value="NZ_JADMWL010000012.1"/>
</dbReference>
<evidence type="ECO:0008006" key="5">
    <source>
        <dbReference type="Google" id="ProtNLM"/>
    </source>
</evidence>
<dbReference type="Proteomes" id="UP001206236">
    <property type="component" value="Unassembled WGS sequence"/>
</dbReference>
<dbReference type="Proteomes" id="UP001213042">
    <property type="component" value="Unassembled WGS sequence"/>
</dbReference>
<reference evidence="2" key="1">
    <citation type="submission" date="2022-06" db="EMBL/GenBank/DDBJ databases">
        <title>Isolation of gut microbiota from human fecal samples.</title>
        <authorList>
            <person name="Pamer E.G."/>
            <person name="Barat B."/>
            <person name="Waligurski E."/>
            <person name="Medina S."/>
            <person name="Paddock L."/>
            <person name="Mostad J."/>
        </authorList>
    </citation>
    <scope>NUCLEOTIDE SEQUENCE</scope>
    <source>
        <strain evidence="2">DFI.5.57</strain>
    </source>
</reference>
<feature type="transmembrane region" description="Helical" evidence="1">
    <location>
        <begin position="255"/>
        <end position="283"/>
    </location>
</feature>
<sequence length="381" mass="42894">MYTLKNLRNMMKNHTGMLVLLVISMFVSFGVLFFGVGLYYQYSKNIEDGEIDSYAVGFSINDIITKKNFCEFVKNMPNKLMGDVSYITCFSSTQVSGIDEEIPVAFYLQYSEGKFEYSDNVFQPMIDDLVIKDGSFFTQEQYSNGEKKAVVMGSGNVNQPTSAPEYTNSVTAFGQSYDVIGTINPANSSYFFYSIYVPFSSVPDDTIMNDGVYLALNNKITKSEYDDFTAYISEFFKDKITLYEPAFDLASNTSYYITVVLISVIIAILSALNISILYNYIIISRTRQLTIMRICGGLTSNLSISTANEIILIMLPVSIISALCYDKFILTVLSAKFPLMKAAYNPYVYAEIILIYSAISYLLNLFLLHHNLGKKIKEGLK</sequence>
<organism evidence="2 4">
    <name type="scientific">Ruminococcus bicirculans</name>
    <name type="common">ex Wegman et al. 2014</name>
    <dbReference type="NCBI Taxonomy" id="1160721"/>
    <lineage>
        <taxon>Bacteria</taxon>
        <taxon>Bacillati</taxon>
        <taxon>Bacillota</taxon>
        <taxon>Clostridia</taxon>
        <taxon>Eubacteriales</taxon>
        <taxon>Oscillospiraceae</taxon>
        <taxon>Ruminococcus</taxon>
    </lineage>
</organism>
<dbReference type="EMBL" id="JANGCN010000052">
    <property type="protein sequence ID" value="MCQ5154307.1"/>
    <property type="molecule type" value="Genomic_DNA"/>
</dbReference>
<comment type="caution">
    <text evidence="2">The sequence shown here is derived from an EMBL/GenBank/DDBJ whole genome shotgun (WGS) entry which is preliminary data.</text>
</comment>
<evidence type="ECO:0000313" key="2">
    <source>
        <dbReference type="EMBL" id="MCQ5154307.1"/>
    </source>
</evidence>
<evidence type="ECO:0000313" key="4">
    <source>
        <dbReference type="Proteomes" id="UP001206236"/>
    </source>
</evidence>
<dbReference type="EMBL" id="JAQMLU010000014">
    <property type="protein sequence ID" value="MDB8750640.1"/>
    <property type="molecule type" value="Genomic_DNA"/>
</dbReference>
<protein>
    <recommendedName>
        <fullName evidence="5">ABC transporter permease</fullName>
    </recommendedName>
</protein>
<reference evidence="3" key="2">
    <citation type="submission" date="2023-01" db="EMBL/GenBank/DDBJ databases">
        <title>Human gut microbiome strain richness.</title>
        <authorList>
            <person name="Chen-Liaw A."/>
        </authorList>
    </citation>
    <scope>NUCLEOTIDE SEQUENCE</scope>
    <source>
        <strain evidence="3">D43st1_D9_D43t1_170807</strain>
    </source>
</reference>
<keyword evidence="1" id="KW-1133">Transmembrane helix</keyword>